<reference evidence="6" key="1">
    <citation type="submission" date="2020-10" db="EMBL/GenBank/DDBJ databases">
        <authorList>
            <person name="Gilroy R."/>
        </authorList>
    </citation>
    <scope>NUCLEOTIDE SEQUENCE</scope>
    <source>
        <strain evidence="6">10532</strain>
    </source>
</reference>
<dbReference type="AlphaFoldDB" id="A0A9D9HRQ0"/>
<evidence type="ECO:0000313" key="6">
    <source>
        <dbReference type="EMBL" id="MBO8458546.1"/>
    </source>
</evidence>
<evidence type="ECO:0000256" key="1">
    <source>
        <dbReference type="ARBA" id="ARBA00009437"/>
    </source>
</evidence>
<dbReference type="PANTHER" id="PTHR30346">
    <property type="entry name" value="TRANSCRIPTIONAL DUAL REGULATOR HCAR-RELATED"/>
    <property type="match status" value="1"/>
</dbReference>
<dbReference type="PRINTS" id="PR00039">
    <property type="entry name" value="HTHLYSR"/>
</dbReference>
<keyword evidence="4" id="KW-0804">Transcription</keyword>
<proteinExistence type="inferred from homology"/>
<dbReference type="Proteomes" id="UP000823638">
    <property type="component" value="Unassembled WGS sequence"/>
</dbReference>
<reference evidence="6" key="2">
    <citation type="journal article" date="2021" name="PeerJ">
        <title>Extensive microbial diversity within the chicken gut microbiome revealed by metagenomics and culture.</title>
        <authorList>
            <person name="Gilroy R."/>
            <person name="Ravi A."/>
            <person name="Getino M."/>
            <person name="Pursley I."/>
            <person name="Horton D.L."/>
            <person name="Alikhan N.F."/>
            <person name="Baker D."/>
            <person name="Gharbi K."/>
            <person name="Hall N."/>
            <person name="Watson M."/>
            <person name="Adriaenssens E.M."/>
            <person name="Foster-Nyarko E."/>
            <person name="Jarju S."/>
            <person name="Secka A."/>
            <person name="Antonio M."/>
            <person name="Oren A."/>
            <person name="Chaudhuri R.R."/>
            <person name="La Ragione R."/>
            <person name="Hildebrand F."/>
            <person name="Pallen M.J."/>
        </authorList>
    </citation>
    <scope>NUCLEOTIDE SEQUENCE</scope>
    <source>
        <strain evidence="6">10532</strain>
    </source>
</reference>
<dbReference type="GO" id="GO:0003677">
    <property type="term" value="F:DNA binding"/>
    <property type="evidence" value="ECO:0007669"/>
    <property type="project" value="UniProtKB-KW"/>
</dbReference>
<dbReference type="GO" id="GO:0032993">
    <property type="term" value="C:protein-DNA complex"/>
    <property type="evidence" value="ECO:0007669"/>
    <property type="project" value="TreeGrafter"/>
</dbReference>
<gene>
    <name evidence="6" type="ORF">IAA81_10035</name>
</gene>
<dbReference type="GO" id="GO:0003700">
    <property type="term" value="F:DNA-binding transcription factor activity"/>
    <property type="evidence" value="ECO:0007669"/>
    <property type="project" value="InterPro"/>
</dbReference>
<evidence type="ECO:0000313" key="7">
    <source>
        <dbReference type="Proteomes" id="UP000823638"/>
    </source>
</evidence>
<dbReference type="PROSITE" id="PS50931">
    <property type="entry name" value="HTH_LYSR"/>
    <property type="match status" value="1"/>
</dbReference>
<evidence type="ECO:0000256" key="3">
    <source>
        <dbReference type="ARBA" id="ARBA00023125"/>
    </source>
</evidence>
<dbReference type="InterPro" id="IPR036388">
    <property type="entry name" value="WH-like_DNA-bd_sf"/>
</dbReference>
<dbReference type="Pfam" id="PF00126">
    <property type="entry name" value="HTH_1"/>
    <property type="match status" value="1"/>
</dbReference>
<organism evidence="6 7">
    <name type="scientific">Candidatus Gallitreponema excrementavium</name>
    <dbReference type="NCBI Taxonomy" id="2840840"/>
    <lineage>
        <taxon>Bacteria</taxon>
        <taxon>Pseudomonadati</taxon>
        <taxon>Spirochaetota</taxon>
        <taxon>Spirochaetia</taxon>
        <taxon>Spirochaetales</taxon>
        <taxon>Candidatus Gallitreponema</taxon>
    </lineage>
</organism>
<accession>A0A9D9HRQ0</accession>
<dbReference type="EMBL" id="JADIMM010000115">
    <property type="protein sequence ID" value="MBO8458546.1"/>
    <property type="molecule type" value="Genomic_DNA"/>
</dbReference>
<comment type="caution">
    <text evidence="6">The sequence shown here is derived from an EMBL/GenBank/DDBJ whole genome shotgun (WGS) entry which is preliminary data.</text>
</comment>
<protein>
    <submittedName>
        <fullName evidence="6">LysR family transcriptional regulator</fullName>
    </submittedName>
</protein>
<evidence type="ECO:0000256" key="4">
    <source>
        <dbReference type="ARBA" id="ARBA00023163"/>
    </source>
</evidence>
<dbReference type="SUPFAM" id="SSF46785">
    <property type="entry name" value="Winged helix' DNA-binding domain"/>
    <property type="match status" value="1"/>
</dbReference>
<feature type="domain" description="HTH lysR-type" evidence="5">
    <location>
        <begin position="1"/>
        <end position="58"/>
    </location>
</feature>
<keyword evidence="2" id="KW-0805">Transcription regulation</keyword>
<sequence>MEYRVLKYFLAVTREENITKASEALHLSQPALSRKLMQLEEELGTELFIRGKRRITLTPAGILLCRRAQEIIELTEKAGREVRSQEGELEGVISIGSGEGETFRLFSRLMVNFQEQHPRVKFDLYTNNGDFIRERLERGLLDIGIIFKPRDLEKYSYLKLPDRERCGVIVPADSPLASKESVTPEDLIGQNILLSKRAETLGFARWAGECFAKYTIPVTYNLVYNAALLVSQGAGIAQTIEGAVSLYRNPDILFKPFYPPLEITGCMVWKKNQPQPPAVSGFIAYVKQQLTGGSPE</sequence>
<comment type="similarity">
    <text evidence="1">Belongs to the LysR transcriptional regulatory family.</text>
</comment>
<dbReference type="FunFam" id="1.10.10.10:FF:000001">
    <property type="entry name" value="LysR family transcriptional regulator"/>
    <property type="match status" value="1"/>
</dbReference>
<dbReference type="Gene3D" id="3.40.190.290">
    <property type="match status" value="1"/>
</dbReference>
<dbReference type="Pfam" id="PF03466">
    <property type="entry name" value="LysR_substrate"/>
    <property type="match status" value="1"/>
</dbReference>
<dbReference type="InterPro" id="IPR000847">
    <property type="entry name" value="LysR_HTH_N"/>
</dbReference>
<dbReference type="SUPFAM" id="SSF53850">
    <property type="entry name" value="Periplasmic binding protein-like II"/>
    <property type="match status" value="1"/>
</dbReference>
<dbReference type="InterPro" id="IPR005119">
    <property type="entry name" value="LysR_subst-bd"/>
</dbReference>
<dbReference type="PANTHER" id="PTHR30346:SF28">
    <property type="entry name" value="HTH-TYPE TRANSCRIPTIONAL REGULATOR CYNR"/>
    <property type="match status" value="1"/>
</dbReference>
<dbReference type="InterPro" id="IPR036390">
    <property type="entry name" value="WH_DNA-bd_sf"/>
</dbReference>
<keyword evidence="3" id="KW-0238">DNA-binding</keyword>
<dbReference type="Gene3D" id="1.10.10.10">
    <property type="entry name" value="Winged helix-like DNA-binding domain superfamily/Winged helix DNA-binding domain"/>
    <property type="match status" value="1"/>
</dbReference>
<name>A0A9D9HRQ0_9SPIR</name>
<dbReference type="CDD" id="cd05466">
    <property type="entry name" value="PBP2_LTTR_substrate"/>
    <property type="match status" value="1"/>
</dbReference>
<evidence type="ECO:0000256" key="2">
    <source>
        <dbReference type="ARBA" id="ARBA00023015"/>
    </source>
</evidence>
<evidence type="ECO:0000259" key="5">
    <source>
        <dbReference type="PROSITE" id="PS50931"/>
    </source>
</evidence>